<reference evidence="2 3" key="1">
    <citation type="submission" date="2018-02" db="EMBL/GenBank/DDBJ databases">
        <title>Genome sequence of the basidiomycete white-rot fungus Phlebia centrifuga.</title>
        <authorList>
            <person name="Granchi Z."/>
            <person name="Peng M."/>
            <person name="de Vries R.P."/>
            <person name="Hilden K."/>
            <person name="Makela M.R."/>
            <person name="Grigoriev I."/>
            <person name="Riley R."/>
        </authorList>
    </citation>
    <scope>NUCLEOTIDE SEQUENCE [LARGE SCALE GENOMIC DNA]</scope>
    <source>
        <strain evidence="2 3">FBCC195</strain>
    </source>
</reference>
<feature type="chain" id="PRO_5015363181" evidence="1">
    <location>
        <begin position="21"/>
        <end position="66"/>
    </location>
</feature>
<keyword evidence="3" id="KW-1185">Reference proteome</keyword>
<dbReference type="AlphaFoldDB" id="A0A2R6NT53"/>
<protein>
    <submittedName>
        <fullName evidence="2">Uncharacterized protein</fullName>
    </submittedName>
</protein>
<feature type="signal peptide" evidence="1">
    <location>
        <begin position="1"/>
        <end position="20"/>
    </location>
</feature>
<organism evidence="2 3">
    <name type="scientific">Hermanssonia centrifuga</name>
    <dbReference type="NCBI Taxonomy" id="98765"/>
    <lineage>
        <taxon>Eukaryota</taxon>
        <taxon>Fungi</taxon>
        <taxon>Dikarya</taxon>
        <taxon>Basidiomycota</taxon>
        <taxon>Agaricomycotina</taxon>
        <taxon>Agaricomycetes</taxon>
        <taxon>Polyporales</taxon>
        <taxon>Meruliaceae</taxon>
        <taxon>Hermanssonia</taxon>
    </lineage>
</organism>
<dbReference type="Proteomes" id="UP000186601">
    <property type="component" value="Unassembled WGS sequence"/>
</dbReference>
<proteinExistence type="predicted"/>
<evidence type="ECO:0000256" key="1">
    <source>
        <dbReference type="SAM" id="SignalP"/>
    </source>
</evidence>
<name>A0A2R6NT53_9APHY</name>
<dbReference type="EMBL" id="MLYV02000859">
    <property type="protein sequence ID" value="PSR76184.1"/>
    <property type="molecule type" value="Genomic_DNA"/>
</dbReference>
<sequence>MKRVKLSTSVLIWAITQSHAFSWTKIRQDESLAQARSSPIRDDVWSSGELAVILNAGKAKIVSFVI</sequence>
<keyword evidence="1" id="KW-0732">Signal</keyword>
<accession>A0A2R6NT53</accession>
<gene>
    <name evidence="2" type="ORF">PHLCEN_2v8607</name>
</gene>
<evidence type="ECO:0000313" key="3">
    <source>
        <dbReference type="Proteomes" id="UP000186601"/>
    </source>
</evidence>
<evidence type="ECO:0000313" key="2">
    <source>
        <dbReference type="EMBL" id="PSR76184.1"/>
    </source>
</evidence>
<comment type="caution">
    <text evidence="2">The sequence shown here is derived from an EMBL/GenBank/DDBJ whole genome shotgun (WGS) entry which is preliminary data.</text>
</comment>